<accession>A0A9P4N587</accession>
<comment type="pathway">
    <text evidence="1 4">Protein modification; protein neddylation.</text>
</comment>
<keyword evidence="3 4" id="KW-0833">Ubl conjugation pathway</keyword>
<dbReference type="GO" id="GO:0019781">
    <property type="term" value="F:NEDD8 activating enzyme activity"/>
    <property type="evidence" value="ECO:0007669"/>
    <property type="project" value="UniProtKB-UniRule"/>
</dbReference>
<gene>
    <name evidence="6" type="ORF">CC78DRAFT_559682</name>
</gene>
<evidence type="ECO:0000256" key="3">
    <source>
        <dbReference type="ARBA" id="ARBA00022786"/>
    </source>
</evidence>
<dbReference type="EMBL" id="ML986603">
    <property type="protein sequence ID" value="KAF2265798.1"/>
    <property type="molecule type" value="Genomic_DNA"/>
</dbReference>
<dbReference type="InterPro" id="IPR000594">
    <property type="entry name" value="ThiF_NAD_FAD-bd"/>
</dbReference>
<evidence type="ECO:0000313" key="6">
    <source>
        <dbReference type="EMBL" id="KAF2265798.1"/>
    </source>
</evidence>
<dbReference type="Pfam" id="PF00899">
    <property type="entry name" value="ThiF"/>
    <property type="match status" value="1"/>
</dbReference>
<dbReference type="PANTHER" id="PTHR10953">
    <property type="entry name" value="UBIQUITIN-ACTIVATING ENZYME E1"/>
    <property type="match status" value="1"/>
</dbReference>
<dbReference type="FunFam" id="3.40.50.720:FF:000860">
    <property type="entry name" value="NEDD8-activating enzyme E1 regulatory subunit"/>
    <property type="match status" value="1"/>
</dbReference>
<evidence type="ECO:0000256" key="4">
    <source>
        <dbReference type="PIRNR" id="PIRNR039099"/>
    </source>
</evidence>
<evidence type="ECO:0000259" key="5">
    <source>
        <dbReference type="Pfam" id="PF00899"/>
    </source>
</evidence>
<dbReference type="InterPro" id="IPR035985">
    <property type="entry name" value="Ubiquitin-activating_enz"/>
</dbReference>
<proteinExistence type="inferred from homology"/>
<name>A0A9P4N587_9PLEO</name>
<dbReference type="AlphaFoldDB" id="A0A9P4N587"/>
<dbReference type="PANTHER" id="PTHR10953:SF29">
    <property type="entry name" value="NEDD8-ACTIVATING ENZYME E1 REGULATORY SUBUNIT"/>
    <property type="match status" value="1"/>
</dbReference>
<dbReference type="GO" id="GO:0005737">
    <property type="term" value="C:cytoplasm"/>
    <property type="evidence" value="ECO:0007669"/>
    <property type="project" value="TreeGrafter"/>
</dbReference>
<dbReference type="GO" id="GO:0045116">
    <property type="term" value="P:protein neddylation"/>
    <property type="evidence" value="ECO:0007669"/>
    <property type="project" value="UniProtKB-UniRule"/>
</dbReference>
<comment type="function">
    <text evidence="4">Regulatory subunit of the dimeric UBA3-ULA1 E1 enzyme.</text>
</comment>
<sequence>MADLPPPVQGPTAKEKKYDRQLRLWGTTGQAALENSHILLINSGPGVVGLETLKNLVLPGIGNFTIQDSAVVSEADLGVNFFLEEEHLGGFRAERTCALLKELNPDVQGNFITEPIEPFLNKPNALDPYTLVIVAAPIQPALLMKLSAHADASLIPIFYVHSVGFYSHFSIHLPPTFPIVDTHPDPETISDLRLLKPWKELLDFATEKTNGLDTMDHEDHGHVPYIALLLHFLEEWKKGHDGQVPQNYKEKTAFRDIVSKAARTNNAEGGEENFDEAVAAVLKSLNPPEPAGSVRDIFKTKECLALSAESASFWVIAHAIRLFYTKYGVLPLPGSVPDMKARSADYIQLQNVYKSKARKDLAEVVESVRFLERSLKRSTPIEEKDVEAFCKNAAHIKLVRGRPFHVVQASESLKWGDRAKSIAQTLAFPDSLIPLYIAFLAWDEYVATHAKDALGGVPKVPGETDVETDTEKVTGVAIKFLNDLVKEAAAHIEEDELYIIKAQTGEFAQELVRAGGAELHNISALTGGLVSQEVIKVITEQYVPVDNTCIFDGVKSRSAVIRV</sequence>
<dbReference type="InterPro" id="IPR045886">
    <property type="entry name" value="ThiF/MoeB/HesA"/>
</dbReference>
<reference evidence="7" key="1">
    <citation type="journal article" date="2020" name="Stud. Mycol.">
        <title>101 Dothideomycetes genomes: A test case for predicting lifestyles and emergence of pathogens.</title>
        <authorList>
            <person name="Haridas S."/>
            <person name="Albert R."/>
            <person name="Binder M."/>
            <person name="Bloem J."/>
            <person name="LaButti K."/>
            <person name="Salamov A."/>
            <person name="Andreopoulos B."/>
            <person name="Baker S."/>
            <person name="Barry K."/>
            <person name="Bills G."/>
            <person name="Bluhm B."/>
            <person name="Cannon C."/>
            <person name="Castanera R."/>
            <person name="Culley D."/>
            <person name="Daum C."/>
            <person name="Ezra D."/>
            <person name="Gonzalez J."/>
            <person name="Henrissat B."/>
            <person name="Kuo A."/>
            <person name="Liang C."/>
            <person name="Lipzen A."/>
            <person name="Lutzoni F."/>
            <person name="Magnuson J."/>
            <person name="Mondo S."/>
            <person name="Nolan M."/>
            <person name="Ohm R."/>
            <person name="Pangilinan J."/>
            <person name="Park H.-J."/>
            <person name="Ramirez L."/>
            <person name="Alfaro M."/>
            <person name="Sun H."/>
            <person name="Tritt A."/>
            <person name="Yoshinaga Y."/>
            <person name="Zwiers L.-H."/>
            <person name="Turgeon B."/>
            <person name="Goodwin S."/>
            <person name="Spatafora J."/>
            <person name="Crous P."/>
            <person name="Grigoriev I."/>
        </authorList>
    </citation>
    <scope>NUCLEOTIDE SEQUENCE [LARGE SCALE GENOMIC DNA]</scope>
    <source>
        <strain evidence="7">CBS 304.66</strain>
    </source>
</reference>
<evidence type="ECO:0000256" key="2">
    <source>
        <dbReference type="ARBA" id="ARBA00006868"/>
    </source>
</evidence>
<evidence type="ECO:0000313" key="7">
    <source>
        <dbReference type="Proteomes" id="UP000800093"/>
    </source>
</evidence>
<feature type="domain" description="THIF-type NAD/FAD binding fold" evidence="5">
    <location>
        <begin position="18"/>
        <end position="554"/>
    </location>
</feature>
<keyword evidence="7" id="KW-1185">Reference proteome</keyword>
<dbReference type="SUPFAM" id="SSF69572">
    <property type="entry name" value="Activating enzymes of the ubiquitin-like proteins"/>
    <property type="match status" value="1"/>
</dbReference>
<protein>
    <recommendedName>
        <fullName evidence="4">NEDD8-activating enzyme E1 regulatory subunit</fullName>
    </recommendedName>
</protein>
<evidence type="ECO:0000256" key="1">
    <source>
        <dbReference type="ARBA" id="ARBA00005032"/>
    </source>
</evidence>
<comment type="similarity">
    <text evidence="2 4">Belongs to the ubiquitin-activating E1 family. ULA1 subfamily.</text>
</comment>
<dbReference type="PIRSF" id="PIRSF039099">
    <property type="entry name" value="APP-BP1"/>
    <property type="match status" value="1"/>
</dbReference>
<organism evidence="6 7">
    <name type="scientific">Lojkania enalia</name>
    <dbReference type="NCBI Taxonomy" id="147567"/>
    <lineage>
        <taxon>Eukaryota</taxon>
        <taxon>Fungi</taxon>
        <taxon>Dikarya</taxon>
        <taxon>Ascomycota</taxon>
        <taxon>Pezizomycotina</taxon>
        <taxon>Dothideomycetes</taxon>
        <taxon>Pleosporomycetidae</taxon>
        <taxon>Pleosporales</taxon>
        <taxon>Pleosporales incertae sedis</taxon>
        <taxon>Lojkania</taxon>
    </lineage>
</organism>
<dbReference type="InterPro" id="IPR030667">
    <property type="entry name" value="APP-BP1"/>
</dbReference>
<comment type="caution">
    <text evidence="6">The sequence shown here is derived from an EMBL/GenBank/DDBJ whole genome shotgun (WGS) entry which is preliminary data.</text>
</comment>
<dbReference type="Gene3D" id="3.40.50.720">
    <property type="entry name" value="NAD(P)-binding Rossmann-like Domain"/>
    <property type="match status" value="2"/>
</dbReference>
<dbReference type="OrthoDB" id="1708823at2759"/>
<dbReference type="Proteomes" id="UP000800093">
    <property type="component" value="Unassembled WGS sequence"/>
</dbReference>